<protein>
    <recommendedName>
        <fullName evidence="6">Methylenetetrahydrofolate reductase</fullName>
    </recommendedName>
</protein>
<evidence type="ECO:0000313" key="8">
    <source>
        <dbReference type="Proteomes" id="UP000011863"/>
    </source>
</evidence>
<dbReference type="KEGG" id="aym:YM304_06340"/>
<keyword evidence="5 6" id="KW-0560">Oxidoreductase</keyword>
<keyword evidence="4 6" id="KW-0274">FAD</keyword>
<evidence type="ECO:0000256" key="1">
    <source>
        <dbReference type="ARBA" id="ARBA00001974"/>
    </source>
</evidence>
<dbReference type="UniPathway" id="UPA00193"/>
<dbReference type="Pfam" id="PF02219">
    <property type="entry name" value="MTHFR"/>
    <property type="match status" value="1"/>
</dbReference>
<name>A0A6C7E8M3_ILUCY</name>
<sequence>MELGACPKSMRYGPCGGVRTGGGCEVVDEPCPFVGRPLVEWAGTELAPRAIELPRFLVDHRPTGDDRVDRQVLDDYAASGVAVLLGDHLDDPPAVDRVAAAERTVDAGVPTIATITGRDRSTDERAEMIDGLLAAGVAAVLCVTGDHPSARFTAHPDVTFVSEGTLLAGEVRSRGGRVAVAESPAAEPTRQRAARLVEKQRAGADIAVLNHSGPVADVIAFAEQASALGCRLPMYAPVPVMTDLASMAALEQFPGLTIADDAVNAMHTSSDPFSTGLDLAVAMAGELLGSGSIAGVNLSGVATSGGAVERGRVMRRVVDAVTA</sequence>
<dbReference type="AlphaFoldDB" id="A0A6C7E8M3"/>
<dbReference type="SUPFAM" id="SSF51730">
    <property type="entry name" value="FAD-linked oxidoreductase"/>
    <property type="match status" value="1"/>
</dbReference>
<evidence type="ECO:0000256" key="2">
    <source>
        <dbReference type="ARBA" id="ARBA00004777"/>
    </source>
</evidence>
<dbReference type="GO" id="GO:0035999">
    <property type="term" value="P:tetrahydrofolate interconversion"/>
    <property type="evidence" value="ECO:0007669"/>
    <property type="project" value="UniProtKB-UniPathway"/>
</dbReference>
<dbReference type="EMBL" id="AP012057">
    <property type="protein sequence ID" value="BAN00948.1"/>
    <property type="molecule type" value="Genomic_DNA"/>
</dbReference>
<organism evidence="7 8">
    <name type="scientific">Ilumatobacter coccineus (strain NBRC 103263 / KCTC 29153 / YM16-304)</name>
    <dbReference type="NCBI Taxonomy" id="1313172"/>
    <lineage>
        <taxon>Bacteria</taxon>
        <taxon>Bacillati</taxon>
        <taxon>Actinomycetota</taxon>
        <taxon>Acidimicrobiia</taxon>
        <taxon>Acidimicrobiales</taxon>
        <taxon>Ilumatobacteraceae</taxon>
        <taxon>Ilumatobacter</taxon>
    </lineage>
</organism>
<comment type="pathway">
    <text evidence="2 6">One-carbon metabolism; tetrahydrofolate interconversion.</text>
</comment>
<evidence type="ECO:0000256" key="4">
    <source>
        <dbReference type="ARBA" id="ARBA00022827"/>
    </source>
</evidence>
<comment type="similarity">
    <text evidence="6">Belongs to the methylenetetrahydrofolate reductase family.</text>
</comment>
<evidence type="ECO:0000256" key="3">
    <source>
        <dbReference type="ARBA" id="ARBA00022630"/>
    </source>
</evidence>
<keyword evidence="3 6" id="KW-0285">Flavoprotein</keyword>
<dbReference type="Proteomes" id="UP000011863">
    <property type="component" value="Chromosome"/>
</dbReference>
<evidence type="ECO:0000256" key="5">
    <source>
        <dbReference type="ARBA" id="ARBA00023002"/>
    </source>
</evidence>
<dbReference type="OrthoDB" id="9803687at2"/>
<evidence type="ECO:0000313" key="7">
    <source>
        <dbReference type="EMBL" id="BAN00948.1"/>
    </source>
</evidence>
<dbReference type="Gene3D" id="3.20.20.220">
    <property type="match status" value="1"/>
</dbReference>
<comment type="cofactor">
    <cofactor evidence="1 6">
        <name>FAD</name>
        <dbReference type="ChEBI" id="CHEBI:57692"/>
    </cofactor>
</comment>
<dbReference type="GO" id="GO:0006555">
    <property type="term" value="P:methionine metabolic process"/>
    <property type="evidence" value="ECO:0007669"/>
    <property type="project" value="InterPro"/>
</dbReference>
<dbReference type="InterPro" id="IPR003171">
    <property type="entry name" value="Mehydrof_redctse-like"/>
</dbReference>
<accession>A0A6C7E8M3</accession>
<proteinExistence type="inferred from homology"/>
<reference evidence="7 8" key="1">
    <citation type="journal article" date="2013" name="Int. J. Syst. Evol. Microbiol.">
        <title>Ilumatobacter nonamiense sp. nov. and Ilumatobacter coccineum sp. nov., isolated from seashore sand.</title>
        <authorList>
            <person name="Matsumoto A."/>
            <person name="Kasai H."/>
            <person name="Matsuo Y."/>
            <person name="Shizuri Y."/>
            <person name="Ichikawa N."/>
            <person name="Fujita N."/>
            <person name="Omura S."/>
            <person name="Takahashi Y."/>
        </authorList>
    </citation>
    <scope>NUCLEOTIDE SEQUENCE [LARGE SCALE GENOMIC DNA]</scope>
    <source>
        <strain evidence="8">NBRC 103263 / KCTC 29153 / YM16-304</strain>
    </source>
</reference>
<dbReference type="InterPro" id="IPR029041">
    <property type="entry name" value="FAD-linked_oxidoreductase-like"/>
</dbReference>
<evidence type="ECO:0000256" key="6">
    <source>
        <dbReference type="RuleBase" id="RU003862"/>
    </source>
</evidence>
<gene>
    <name evidence="7" type="ORF">YM304_06340</name>
</gene>
<dbReference type="GO" id="GO:0004489">
    <property type="term" value="F:methylenetetrahydrofolate reductase [NAD(P)H] activity"/>
    <property type="evidence" value="ECO:0007669"/>
    <property type="project" value="InterPro"/>
</dbReference>
<keyword evidence="8" id="KW-1185">Reference proteome</keyword>